<name>A0A5B7GC19_PORTR</name>
<evidence type="ECO:0000256" key="1">
    <source>
        <dbReference type="SAM" id="MobiDB-lite"/>
    </source>
</evidence>
<proteinExistence type="predicted"/>
<dbReference type="Proteomes" id="UP000324222">
    <property type="component" value="Unassembled WGS sequence"/>
</dbReference>
<evidence type="ECO:0000313" key="2">
    <source>
        <dbReference type="EMBL" id="MPC54084.1"/>
    </source>
</evidence>
<keyword evidence="3" id="KW-1185">Reference proteome</keyword>
<comment type="caution">
    <text evidence="2">The sequence shown here is derived from an EMBL/GenBank/DDBJ whole genome shotgun (WGS) entry which is preliminary data.</text>
</comment>
<organism evidence="2 3">
    <name type="scientific">Portunus trituberculatus</name>
    <name type="common">Swimming crab</name>
    <name type="synonym">Neptunus trituberculatus</name>
    <dbReference type="NCBI Taxonomy" id="210409"/>
    <lineage>
        <taxon>Eukaryota</taxon>
        <taxon>Metazoa</taxon>
        <taxon>Ecdysozoa</taxon>
        <taxon>Arthropoda</taxon>
        <taxon>Crustacea</taxon>
        <taxon>Multicrustacea</taxon>
        <taxon>Malacostraca</taxon>
        <taxon>Eumalacostraca</taxon>
        <taxon>Eucarida</taxon>
        <taxon>Decapoda</taxon>
        <taxon>Pleocyemata</taxon>
        <taxon>Brachyura</taxon>
        <taxon>Eubrachyura</taxon>
        <taxon>Portunoidea</taxon>
        <taxon>Portunidae</taxon>
        <taxon>Portuninae</taxon>
        <taxon>Portunus</taxon>
    </lineage>
</organism>
<dbReference type="EMBL" id="VSRR010012094">
    <property type="protein sequence ID" value="MPC54084.1"/>
    <property type="molecule type" value="Genomic_DNA"/>
</dbReference>
<reference evidence="2 3" key="1">
    <citation type="submission" date="2019-05" db="EMBL/GenBank/DDBJ databases">
        <title>Another draft genome of Portunus trituberculatus and its Hox gene families provides insights of decapod evolution.</title>
        <authorList>
            <person name="Jeong J.-H."/>
            <person name="Song I."/>
            <person name="Kim S."/>
            <person name="Choi T."/>
            <person name="Kim D."/>
            <person name="Ryu S."/>
            <person name="Kim W."/>
        </authorList>
    </citation>
    <scope>NUCLEOTIDE SEQUENCE [LARGE SCALE GENOMIC DNA]</scope>
    <source>
        <tissue evidence="2">Muscle</tissue>
    </source>
</reference>
<gene>
    <name evidence="2" type="ORF">E2C01_047991</name>
</gene>
<evidence type="ECO:0000313" key="3">
    <source>
        <dbReference type="Proteomes" id="UP000324222"/>
    </source>
</evidence>
<sequence>MARSDYGLAHGCLGAGDMGRGQDGSRVGGSKGARDEGCPSAREGEHRYKIQTVSQSVSHGKERKARQPAPTSAWTTPRSKLTCTTYVCLVTPSALGVGLPLRSSQYSTCPPSWRPQTSIPPGNLLFFALLVPS</sequence>
<protein>
    <submittedName>
        <fullName evidence="2">Uncharacterized protein</fullName>
    </submittedName>
</protein>
<feature type="compositionally biased region" description="Basic and acidic residues" evidence="1">
    <location>
        <begin position="32"/>
        <end position="48"/>
    </location>
</feature>
<feature type="compositionally biased region" description="Gly residues" evidence="1">
    <location>
        <begin position="13"/>
        <end position="31"/>
    </location>
</feature>
<feature type="region of interest" description="Disordered" evidence="1">
    <location>
        <begin position="13"/>
        <end position="76"/>
    </location>
</feature>
<accession>A0A5B7GC19</accession>
<dbReference type="AlphaFoldDB" id="A0A5B7GC19"/>